<evidence type="ECO:0000313" key="3">
    <source>
        <dbReference type="EMBL" id="ASC72354.1"/>
    </source>
</evidence>
<feature type="region of interest" description="Disordered" evidence="1">
    <location>
        <begin position="83"/>
        <end position="103"/>
    </location>
</feature>
<sequence>MLTSDYLKHKAKQRDLTPEQTEVFRLKFGEQKSNQEIADRLGISVNACVQCLGEIYRKFAIEGRGRGKAKRLLSELIRDAEHLQAPGPDASRSDSSAPVATVSPGSLGLALPISTAESTPSERQQLQAWLDKLQTWTDVLDTDQGCDRADSILLEFTRQLPVFAKTLAIDSEYNKVQITQAILRQTKTLFLEFNPALKENRIEALAFLRRPTPLTRSVLAFVSRILTQLYPKRDISDTDVKHAIRRAIEIANEKASPSTYSYTAATSPSGSRTYSSWIRQICFQLLQQDLQRDRLRLTSTAPVSLIHEDCLTHHLMAVDTALLDLYLASCNTREAKEVNFNFFDIVLTRWMMAITWGRLAEFSEPKPSAAKAERSDDYHELDPREYEMAALSALRTEYHKLDEMTTYQELRNTFLKKVAPVADRYRSRFCTLPDQPQHNDYPTISIPATLCAADRSIAEDITSRVWRYCQLASLSHLEQQDIEELNGILDQAGQQPTLDFWLNEVDHFVAHLLEANDPQPVVITPDGVFEGSQTQLRLNRKSG</sequence>
<dbReference type="RefSeq" id="WP_088430343.1">
    <property type="nucleotide sequence ID" value="NZ_CP021983.2"/>
</dbReference>
<evidence type="ECO:0000256" key="1">
    <source>
        <dbReference type="SAM" id="MobiDB-lite"/>
    </source>
</evidence>
<dbReference type="InterPro" id="IPR013249">
    <property type="entry name" value="RNA_pol_sigma70_r4_t2"/>
</dbReference>
<dbReference type="Proteomes" id="UP000191901">
    <property type="component" value="Chromosome"/>
</dbReference>
<accession>A0A1Z3HPW7</accession>
<dbReference type="OrthoDB" id="2893300at2"/>
<reference evidence="3 4" key="1">
    <citation type="journal article" date="2016" name="Biochim. Biophys. Acta">
        <title>Characterization of red-shifted phycobilisomes isolated from the chlorophyll f-containing cyanobacterium Halomicronema hongdechloris.</title>
        <authorList>
            <person name="Li Y."/>
            <person name="Lin Y."/>
            <person name="Garvey C.J."/>
            <person name="Birch D."/>
            <person name="Corkery R.W."/>
            <person name="Loughlin P.C."/>
            <person name="Scheer H."/>
            <person name="Willows R.D."/>
            <person name="Chen M."/>
        </authorList>
    </citation>
    <scope>NUCLEOTIDE SEQUENCE [LARGE SCALE GENOMIC DNA]</scope>
    <source>
        <strain evidence="3 4">C2206</strain>
    </source>
</reference>
<dbReference type="EMBL" id="CP021983">
    <property type="protein sequence ID" value="ASC72354.1"/>
    <property type="molecule type" value="Genomic_DNA"/>
</dbReference>
<name>A0A1Z3HPW7_9CYAN</name>
<dbReference type="InterPro" id="IPR016032">
    <property type="entry name" value="Sig_transdc_resp-reg_C-effctor"/>
</dbReference>
<protein>
    <recommendedName>
        <fullName evidence="2">RNA polymerase sigma factor 70 region 4 type 2 domain-containing protein</fullName>
    </recommendedName>
</protein>
<evidence type="ECO:0000313" key="4">
    <source>
        <dbReference type="Proteomes" id="UP000191901"/>
    </source>
</evidence>
<dbReference type="Gene3D" id="1.10.10.10">
    <property type="entry name" value="Winged helix-like DNA-binding domain superfamily/Winged helix DNA-binding domain"/>
    <property type="match status" value="1"/>
</dbReference>
<organism evidence="3 4">
    <name type="scientific">Halomicronema hongdechloris C2206</name>
    <dbReference type="NCBI Taxonomy" id="1641165"/>
    <lineage>
        <taxon>Bacteria</taxon>
        <taxon>Bacillati</taxon>
        <taxon>Cyanobacteriota</taxon>
        <taxon>Cyanophyceae</taxon>
        <taxon>Nodosilineales</taxon>
        <taxon>Nodosilineaceae</taxon>
        <taxon>Halomicronema</taxon>
    </lineage>
</organism>
<dbReference type="InterPro" id="IPR036388">
    <property type="entry name" value="WH-like_DNA-bd_sf"/>
</dbReference>
<gene>
    <name evidence="3" type="ORF">XM38_033110</name>
</gene>
<dbReference type="GO" id="GO:0006352">
    <property type="term" value="P:DNA-templated transcription initiation"/>
    <property type="evidence" value="ECO:0007669"/>
    <property type="project" value="InterPro"/>
</dbReference>
<dbReference type="GO" id="GO:0003677">
    <property type="term" value="F:DNA binding"/>
    <property type="evidence" value="ECO:0007669"/>
    <property type="project" value="InterPro"/>
</dbReference>
<dbReference type="GO" id="GO:0016987">
    <property type="term" value="F:sigma factor activity"/>
    <property type="evidence" value="ECO:0007669"/>
    <property type="project" value="InterPro"/>
</dbReference>
<dbReference type="SUPFAM" id="SSF46894">
    <property type="entry name" value="C-terminal effector domain of the bipartite response regulators"/>
    <property type="match status" value="1"/>
</dbReference>
<feature type="domain" description="RNA polymerase sigma factor 70 region 4 type 2" evidence="2">
    <location>
        <begin position="16"/>
        <end position="48"/>
    </location>
</feature>
<keyword evidence="4" id="KW-1185">Reference proteome</keyword>
<dbReference type="STRING" id="1641165.XM38_24295"/>
<dbReference type="AlphaFoldDB" id="A0A1Z3HPW7"/>
<proteinExistence type="predicted"/>
<evidence type="ECO:0000259" key="2">
    <source>
        <dbReference type="Pfam" id="PF08281"/>
    </source>
</evidence>
<dbReference type="KEGG" id="hhg:XM38_033110"/>
<dbReference type="Pfam" id="PF08281">
    <property type="entry name" value="Sigma70_r4_2"/>
    <property type="match status" value="1"/>
</dbReference>